<gene>
    <name evidence="1" type="ORF">RRG08_010388</name>
</gene>
<accession>A0AAE1BCA5</accession>
<dbReference type="Proteomes" id="UP001283361">
    <property type="component" value="Unassembled WGS sequence"/>
</dbReference>
<dbReference type="AlphaFoldDB" id="A0AAE1BCA5"/>
<keyword evidence="2" id="KW-1185">Reference proteome</keyword>
<name>A0AAE1BCA5_9GAST</name>
<proteinExistence type="predicted"/>
<protein>
    <submittedName>
        <fullName evidence="1">Uncharacterized protein</fullName>
    </submittedName>
</protein>
<sequence>MELSRGPWSTDSRYIFPVPPPQARQKLLDSPCLPPDLVSASNSSWESHQVLNNLPAGFIVVGRTSPRGVTPSFQQSSCCPSWPHITQGSHTKFSTIFLLPRLAAHHPGESLHVFYNLPAVFIVVGRTSPRGVTPKESHQVLNNLPAVFIVVGRTSPRGVTHQVLNNLPAVFIVVGRTSPRGVTHQVLNNLPAVFIVVGRTSPRGVTHQVLNNLPAAPLGRTSPRGVTPSFEQSSCCPSWPHITPGSHTKFSTIFLLPLLAAHHPEESHQVLNNLPAAPLGRTSPRGVTHQVLNNLPAAPLGRTSPRGVTPSFEQSSCCPSWPHITQGSHTKFSTIFLLPLLAAHHPGESHQVFNNLPAAPLGRTSPRGVTPSFQQSSCCPSWPHITQGSHTKFSTIFLLPLLAAHHPEESHQVFNNLPAAPLGRTSPRGVTPSFQQSSCCPSWPHITQGSHTKFSTIFLLPLLAAHHPGESHQVFNNLPAAPLGRTSARGVTPSFEQSSCCFYCPSWCGKDIFFQPEAAEQRSFYRQKPRILLEVHDVHIF</sequence>
<evidence type="ECO:0000313" key="1">
    <source>
        <dbReference type="EMBL" id="KAK3802617.1"/>
    </source>
</evidence>
<reference evidence="1" key="1">
    <citation type="journal article" date="2023" name="G3 (Bethesda)">
        <title>A reference genome for the long-term kleptoplast-retaining sea slug Elysia crispata morphotype clarki.</title>
        <authorList>
            <person name="Eastman K.E."/>
            <person name="Pendleton A.L."/>
            <person name="Shaikh M.A."/>
            <person name="Suttiyut T."/>
            <person name="Ogas R."/>
            <person name="Tomko P."/>
            <person name="Gavelis G."/>
            <person name="Widhalm J.R."/>
            <person name="Wisecaver J.H."/>
        </authorList>
    </citation>
    <scope>NUCLEOTIDE SEQUENCE</scope>
    <source>
        <strain evidence="1">ECLA1</strain>
    </source>
</reference>
<evidence type="ECO:0000313" key="2">
    <source>
        <dbReference type="Proteomes" id="UP001283361"/>
    </source>
</evidence>
<comment type="caution">
    <text evidence="1">The sequence shown here is derived from an EMBL/GenBank/DDBJ whole genome shotgun (WGS) entry which is preliminary data.</text>
</comment>
<dbReference type="EMBL" id="JAWDGP010000221">
    <property type="protein sequence ID" value="KAK3802617.1"/>
    <property type="molecule type" value="Genomic_DNA"/>
</dbReference>
<organism evidence="1 2">
    <name type="scientific">Elysia crispata</name>
    <name type="common">lettuce slug</name>
    <dbReference type="NCBI Taxonomy" id="231223"/>
    <lineage>
        <taxon>Eukaryota</taxon>
        <taxon>Metazoa</taxon>
        <taxon>Spiralia</taxon>
        <taxon>Lophotrochozoa</taxon>
        <taxon>Mollusca</taxon>
        <taxon>Gastropoda</taxon>
        <taxon>Heterobranchia</taxon>
        <taxon>Euthyneura</taxon>
        <taxon>Panpulmonata</taxon>
        <taxon>Sacoglossa</taxon>
        <taxon>Placobranchoidea</taxon>
        <taxon>Plakobranchidae</taxon>
        <taxon>Elysia</taxon>
    </lineage>
</organism>